<feature type="compositionally biased region" description="Polar residues" evidence="1">
    <location>
        <begin position="432"/>
        <end position="443"/>
    </location>
</feature>
<feature type="compositionally biased region" description="Basic and acidic residues" evidence="1">
    <location>
        <begin position="274"/>
        <end position="302"/>
    </location>
</feature>
<feature type="compositionally biased region" description="Polar residues" evidence="1">
    <location>
        <begin position="358"/>
        <end position="372"/>
    </location>
</feature>
<reference evidence="2" key="1">
    <citation type="journal article" date="2020" name="Fungal Divers.">
        <title>Resolving the Mortierellaceae phylogeny through synthesis of multi-gene phylogenetics and phylogenomics.</title>
        <authorList>
            <person name="Vandepol N."/>
            <person name="Liber J."/>
            <person name="Desiro A."/>
            <person name="Na H."/>
            <person name="Kennedy M."/>
            <person name="Barry K."/>
            <person name="Grigoriev I.V."/>
            <person name="Miller A.N."/>
            <person name="O'Donnell K."/>
            <person name="Stajich J.E."/>
            <person name="Bonito G."/>
        </authorList>
    </citation>
    <scope>NUCLEOTIDE SEQUENCE</scope>
    <source>
        <strain evidence="2">CK1249</strain>
    </source>
</reference>
<feature type="compositionally biased region" description="Basic and acidic residues" evidence="1">
    <location>
        <begin position="320"/>
        <end position="329"/>
    </location>
</feature>
<evidence type="ECO:0000256" key="1">
    <source>
        <dbReference type="SAM" id="MobiDB-lite"/>
    </source>
</evidence>
<proteinExistence type="predicted"/>
<feature type="compositionally biased region" description="Basic and acidic residues" evidence="1">
    <location>
        <begin position="398"/>
        <end position="407"/>
    </location>
</feature>
<evidence type="ECO:0000313" key="3">
    <source>
        <dbReference type="Proteomes" id="UP000738359"/>
    </source>
</evidence>
<organism evidence="2 3">
    <name type="scientific">Mortierella alpina</name>
    <name type="common">Oleaginous fungus</name>
    <name type="synonym">Mortierella renispora</name>
    <dbReference type="NCBI Taxonomy" id="64518"/>
    <lineage>
        <taxon>Eukaryota</taxon>
        <taxon>Fungi</taxon>
        <taxon>Fungi incertae sedis</taxon>
        <taxon>Mucoromycota</taxon>
        <taxon>Mortierellomycotina</taxon>
        <taxon>Mortierellomycetes</taxon>
        <taxon>Mortierellales</taxon>
        <taxon>Mortierellaceae</taxon>
        <taxon>Mortierella</taxon>
    </lineage>
</organism>
<dbReference type="OrthoDB" id="2265579at2759"/>
<protein>
    <submittedName>
        <fullName evidence="2">Uncharacterized protein</fullName>
    </submittedName>
</protein>
<feature type="compositionally biased region" description="Basic residues" evidence="1">
    <location>
        <begin position="345"/>
        <end position="357"/>
    </location>
</feature>
<accession>A0A9P6JEW1</accession>
<name>A0A9P6JEW1_MORAP</name>
<feature type="region of interest" description="Disordered" evidence="1">
    <location>
        <begin position="212"/>
        <end position="418"/>
    </location>
</feature>
<feature type="compositionally biased region" description="Low complexity" evidence="1">
    <location>
        <begin position="233"/>
        <end position="273"/>
    </location>
</feature>
<dbReference type="EMBL" id="JAAAHY010000016">
    <property type="protein sequence ID" value="KAF9968563.1"/>
    <property type="molecule type" value="Genomic_DNA"/>
</dbReference>
<feature type="compositionally biased region" description="Polar residues" evidence="1">
    <location>
        <begin position="305"/>
        <end position="319"/>
    </location>
</feature>
<feature type="compositionally biased region" description="Low complexity" evidence="1">
    <location>
        <begin position="1"/>
        <end position="18"/>
    </location>
</feature>
<comment type="caution">
    <text evidence="2">The sequence shown here is derived from an EMBL/GenBank/DDBJ whole genome shotgun (WGS) entry which is preliminary data.</text>
</comment>
<keyword evidence="3" id="KW-1185">Reference proteome</keyword>
<dbReference type="Proteomes" id="UP000738359">
    <property type="component" value="Unassembled WGS sequence"/>
</dbReference>
<dbReference type="AlphaFoldDB" id="A0A9P6JEW1"/>
<sequence>MSSSSPSAHSPAATTPRTMRSSRTLAAIQACAPEDILIAHVHDAIVEEVRDCKNWDNGLTLFTDYLGPVILGHQKAAADSNKASSNGKRVPAKPTSQRVVDFAEDEAGQVHRTLSYRDIELSEPPVRDDRTIDRCLINLIYRYAQSKDVNERSKGLDLIHLALHRGVGLPTYNTYNAAKSSWQYQNKREEGILTSVSRPILNIHKLRISADGRTLEPNVPGTGPRSSAPSGSQPRRQQAPLRQPHQPQQPQQPQQLEQPEQPQQQVEQQPPREQGQRKQQEKQLEQRPSSDRADTASHKAPRDAGNSNQEVSRPQQTPPKHTESAKHQEQPSQTQLQPQPEPRHGPKSKKGHPRHKPSASTSGASGPKSSAYNKVPEDLDDQYSYYTKPSRAAFAGVDRNRDREAPRASRYGGGGGELRTIAFVPASTNAALKNNEGSLPQDTNEADVSGARPGDQDFTKDLVEKVERLQLEPQSDTD</sequence>
<feature type="region of interest" description="Disordered" evidence="1">
    <location>
        <begin position="432"/>
        <end position="459"/>
    </location>
</feature>
<evidence type="ECO:0000313" key="2">
    <source>
        <dbReference type="EMBL" id="KAF9968563.1"/>
    </source>
</evidence>
<feature type="region of interest" description="Disordered" evidence="1">
    <location>
        <begin position="1"/>
        <end position="21"/>
    </location>
</feature>
<gene>
    <name evidence="2" type="ORF">BGZ70_002467</name>
</gene>